<accession>A0A0T6B7I5</accession>
<dbReference type="SUPFAM" id="SSF50729">
    <property type="entry name" value="PH domain-like"/>
    <property type="match status" value="1"/>
</dbReference>
<dbReference type="InterPro" id="IPR011993">
    <property type="entry name" value="PH-like_dom_sf"/>
</dbReference>
<dbReference type="CDD" id="cd01202">
    <property type="entry name" value="PTB_FRS2"/>
    <property type="match status" value="1"/>
</dbReference>
<feature type="compositionally biased region" description="Polar residues" evidence="6">
    <location>
        <begin position="139"/>
        <end position="151"/>
    </location>
</feature>
<protein>
    <recommendedName>
        <fullName evidence="7">IRS-type PTB domain-containing protein</fullName>
    </recommendedName>
</protein>
<dbReference type="Pfam" id="PF02174">
    <property type="entry name" value="IRS"/>
    <property type="match status" value="1"/>
</dbReference>
<keyword evidence="3" id="KW-0519">Myristate</keyword>
<gene>
    <name evidence="8" type="ORF">AMK59_4016</name>
</gene>
<evidence type="ECO:0000256" key="3">
    <source>
        <dbReference type="ARBA" id="ARBA00022707"/>
    </source>
</evidence>
<keyword evidence="4" id="KW-0472">Membrane</keyword>
<dbReference type="Gene3D" id="2.30.29.30">
    <property type="entry name" value="Pleckstrin-homology domain (PH domain)/Phosphotyrosine-binding domain (PTB)"/>
    <property type="match status" value="1"/>
</dbReference>
<dbReference type="PANTHER" id="PTHR21258:SF55">
    <property type="entry name" value="FI23523P1"/>
    <property type="match status" value="1"/>
</dbReference>
<evidence type="ECO:0000256" key="5">
    <source>
        <dbReference type="ARBA" id="ARBA00023288"/>
    </source>
</evidence>
<dbReference type="GO" id="GO:0008543">
    <property type="term" value="P:fibroblast growth factor receptor signaling pathway"/>
    <property type="evidence" value="ECO:0007669"/>
    <property type="project" value="TreeGrafter"/>
</dbReference>
<feature type="compositionally biased region" description="Polar residues" evidence="6">
    <location>
        <begin position="367"/>
        <end position="383"/>
    </location>
</feature>
<dbReference type="GO" id="GO:0005104">
    <property type="term" value="F:fibroblast growth factor receptor binding"/>
    <property type="evidence" value="ECO:0007669"/>
    <property type="project" value="TreeGrafter"/>
</dbReference>
<dbReference type="InterPro" id="IPR002404">
    <property type="entry name" value="IRS_PTB"/>
</dbReference>
<keyword evidence="2" id="KW-0597">Phosphoprotein</keyword>
<dbReference type="EMBL" id="LJIG01009353">
    <property type="protein sequence ID" value="KRT83249.1"/>
    <property type="molecule type" value="Genomic_DNA"/>
</dbReference>
<comment type="caution">
    <text evidence="8">The sequence shown here is derived from an EMBL/GenBank/DDBJ whole genome shotgun (WGS) entry which is preliminary data.</text>
</comment>
<dbReference type="InterPro" id="IPR038742">
    <property type="entry name" value="FRS2_PTB"/>
</dbReference>
<feature type="region of interest" description="Disordered" evidence="6">
    <location>
        <begin position="123"/>
        <end position="202"/>
    </location>
</feature>
<dbReference type="AlphaFoldDB" id="A0A0T6B7I5"/>
<dbReference type="SMART" id="SM00310">
    <property type="entry name" value="PTBI"/>
    <property type="match status" value="1"/>
</dbReference>
<feature type="compositionally biased region" description="Polar residues" evidence="6">
    <location>
        <begin position="178"/>
        <end position="188"/>
    </location>
</feature>
<evidence type="ECO:0000313" key="9">
    <source>
        <dbReference type="Proteomes" id="UP000051574"/>
    </source>
</evidence>
<dbReference type="GO" id="GO:0005068">
    <property type="term" value="F:transmembrane receptor protein tyrosine kinase adaptor activity"/>
    <property type="evidence" value="ECO:0007669"/>
    <property type="project" value="TreeGrafter"/>
</dbReference>
<name>A0A0T6B7I5_9SCAR</name>
<dbReference type="Proteomes" id="UP000051574">
    <property type="component" value="Unassembled WGS sequence"/>
</dbReference>
<dbReference type="GO" id="GO:0016020">
    <property type="term" value="C:membrane"/>
    <property type="evidence" value="ECO:0007669"/>
    <property type="project" value="UniProtKB-SubCell"/>
</dbReference>
<evidence type="ECO:0000256" key="6">
    <source>
        <dbReference type="SAM" id="MobiDB-lite"/>
    </source>
</evidence>
<dbReference type="SMART" id="SM01244">
    <property type="entry name" value="IRS"/>
    <property type="match status" value="1"/>
</dbReference>
<feature type="region of interest" description="Disordered" evidence="6">
    <location>
        <begin position="357"/>
        <end position="383"/>
    </location>
</feature>
<dbReference type="InterPro" id="IPR050996">
    <property type="entry name" value="Docking_Protein_DOK"/>
</dbReference>
<dbReference type="OrthoDB" id="6279276at2759"/>
<dbReference type="GO" id="GO:0005737">
    <property type="term" value="C:cytoplasm"/>
    <property type="evidence" value="ECO:0007669"/>
    <property type="project" value="TreeGrafter"/>
</dbReference>
<comment type="subcellular location">
    <subcellularLocation>
        <location evidence="1">Membrane</location>
    </subcellularLocation>
</comment>
<reference evidence="8 9" key="1">
    <citation type="submission" date="2015-09" db="EMBL/GenBank/DDBJ databases">
        <title>Draft genome of the scarab beetle Oryctes borbonicus.</title>
        <authorList>
            <person name="Meyer J.M."/>
            <person name="Markov G.V."/>
            <person name="Baskaran P."/>
            <person name="Herrmann M."/>
            <person name="Sommer R.J."/>
            <person name="Roedelsperger C."/>
        </authorList>
    </citation>
    <scope>NUCLEOTIDE SEQUENCE [LARGE SCALE GENOMIC DNA]</scope>
    <source>
        <strain evidence="8">OB123</strain>
        <tissue evidence="8">Whole animal</tissue>
    </source>
</reference>
<proteinExistence type="predicted"/>
<evidence type="ECO:0000256" key="2">
    <source>
        <dbReference type="ARBA" id="ARBA00022553"/>
    </source>
</evidence>
<evidence type="ECO:0000256" key="4">
    <source>
        <dbReference type="ARBA" id="ARBA00023136"/>
    </source>
</evidence>
<keyword evidence="5" id="KW-0449">Lipoprotein</keyword>
<organism evidence="8 9">
    <name type="scientific">Oryctes borbonicus</name>
    <dbReference type="NCBI Taxonomy" id="1629725"/>
    <lineage>
        <taxon>Eukaryota</taxon>
        <taxon>Metazoa</taxon>
        <taxon>Ecdysozoa</taxon>
        <taxon>Arthropoda</taxon>
        <taxon>Hexapoda</taxon>
        <taxon>Insecta</taxon>
        <taxon>Pterygota</taxon>
        <taxon>Neoptera</taxon>
        <taxon>Endopterygota</taxon>
        <taxon>Coleoptera</taxon>
        <taxon>Polyphaga</taxon>
        <taxon>Scarabaeiformia</taxon>
        <taxon>Scarabaeidae</taxon>
        <taxon>Dynastinae</taxon>
        <taxon>Oryctes</taxon>
    </lineage>
</organism>
<sequence length="383" mass="42683">MRDGIMGCISSKKDINDIHPNIFQVTNVDDSGRAISPGQLEVTETELVFYQRGKSPTRWPLRCLRKYGFDIEIFSFECGRRCPTGHGIYAFHCLKAEQLFNVVQQNIQLRNLADDNLQISDFPVPLTSTGPPVHRRTSQADSYLNPGSSQPVRVHPSLSRPGSISSNGPISPPAMSPLSVTESSFEQNNNKRDSSVVEQPYTNTNVTMEEHIYLPSYINITMVNSPSPDNYVNVQEQNSHLYMNISCNDTNTESRSDQFQDISLDYAGHCYANVDASDLENLKLTPRNVDLESAPPTPTSLYESAKEVNYAELDLPSNSSTTQLAPDSPVKIKKSYVTIDFNRTNALSQSINSRIDLEEGSRKTRHNSTISDVPTRHSSSLSD</sequence>
<dbReference type="PROSITE" id="PS51064">
    <property type="entry name" value="IRS_PTB"/>
    <property type="match status" value="1"/>
</dbReference>
<dbReference type="PANTHER" id="PTHR21258">
    <property type="entry name" value="DOCKING PROTEIN RELATED"/>
    <property type="match status" value="1"/>
</dbReference>
<evidence type="ECO:0000259" key="7">
    <source>
        <dbReference type="PROSITE" id="PS51064"/>
    </source>
</evidence>
<feature type="domain" description="IRS-type PTB" evidence="7">
    <location>
        <begin position="15"/>
        <end position="117"/>
    </location>
</feature>
<evidence type="ECO:0000256" key="1">
    <source>
        <dbReference type="ARBA" id="ARBA00004370"/>
    </source>
</evidence>
<keyword evidence="9" id="KW-1185">Reference proteome</keyword>
<evidence type="ECO:0000313" key="8">
    <source>
        <dbReference type="EMBL" id="KRT83249.1"/>
    </source>
</evidence>